<dbReference type="EMBL" id="JAWZYT010001193">
    <property type="protein sequence ID" value="KAK4314710.1"/>
    <property type="molecule type" value="Genomic_DNA"/>
</dbReference>
<gene>
    <name evidence="1" type="ORF">Pmani_014012</name>
</gene>
<accession>A0AAE1PW72</accession>
<name>A0AAE1PW72_9EUCA</name>
<evidence type="ECO:0000313" key="1">
    <source>
        <dbReference type="EMBL" id="KAK4314710.1"/>
    </source>
</evidence>
<dbReference type="Proteomes" id="UP001292094">
    <property type="component" value="Unassembled WGS sequence"/>
</dbReference>
<evidence type="ECO:0000313" key="2">
    <source>
        <dbReference type="Proteomes" id="UP001292094"/>
    </source>
</evidence>
<dbReference type="AlphaFoldDB" id="A0AAE1PW72"/>
<proteinExistence type="predicted"/>
<sequence>MVPFGTQERVLAAVKLTDVEHLTASLVSGVSKVTRELLVLTVEPGVGYRGEDRVVLTGYTTTGYVVSQGQ</sequence>
<comment type="caution">
    <text evidence="1">The sequence shown here is derived from an EMBL/GenBank/DDBJ whole genome shotgun (WGS) entry which is preliminary data.</text>
</comment>
<organism evidence="1 2">
    <name type="scientific">Petrolisthes manimaculis</name>
    <dbReference type="NCBI Taxonomy" id="1843537"/>
    <lineage>
        <taxon>Eukaryota</taxon>
        <taxon>Metazoa</taxon>
        <taxon>Ecdysozoa</taxon>
        <taxon>Arthropoda</taxon>
        <taxon>Crustacea</taxon>
        <taxon>Multicrustacea</taxon>
        <taxon>Malacostraca</taxon>
        <taxon>Eumalacostraca</taxon>
        <taxon>Eucarida</taxon>
        <taxon>Decapoda</taxon>
        <taxon>Pleocyemata</taxon>
        <taxon>Anomura</taxon>
        <taxon>Galatheoidea</taxon>
        <taxon>Porcellanidae</taxon>
        <taxon>Petrolisthes</taxon>
    </lineage>
</organism>
<protein>
    <submittedName>
        <fullName evidence="1">Uncharacterized protein</fullName>
    </submittedName>
</protein>
<keyword evidence="2" id="KW-1185">Reference proteome</keyword>
<reference evidence="1" key="1">
    <citation type="submission" date="2023-11" db="EMBL/GenBank/DDBJ databases">
        <title>Genome assemblies of two species of porcelain crab, Petrolisthes cinctipes and Petrolisthes manimaculis (Anomura: Porcellanidae).</title>
        <authorList>
            <person name="Angst P."/>
        </authorList>
    </citation>
    <scope>NUCLEOTIDE SEQUENCE</scope>
    <source>
        <strain evidence="1">PB745_02</strain>
        <tissue evidence="1">Gill</tissue>
    </source>
</reference>